<keyword evidence="4 5" id="KW-0418">Kinase</keyword>
<dbReference type="Pfam" id="PF13207">
    <property type="entry name" value="AAA_17"/>
    <property type="match status" value="1"/>
</dbReference>
<gene>
    <name evidence="7" type="ORF">A3D59_02770</name>
</gene>
<evidence type="ECO:0000256" key="2">
    <source>
        <dbReference type="ARBA" id="ARBA00022727"/>
    </source>
</evidence>
<dbReference type="SUPFAM" id="SSF52540">
    <property type="entry name" value="P-loop containing nucleoside triphosphate hydrolases"/>
    <property type="match status" value="1"/>
</dbReference>
<dbReference type="PANTHER" id="PTHR23359">
    <property type="entry name" value="NUCLEOTIDE KINASE"/>
    <property type="match status" value="1"/>
</dbReference>
<protein>
    <recommendedName>
        <fullName evidence="6">Adenylate kinase</fullName>
        <ecNumber evidence="6">2.7.4.3</ecNumber>
    </recommendedName>
</protein>
<organism evidence="7 8">
    <name type="scientific">Candidatus Wildermuthbacteria bacterium RIFCSPHIGHO2_02_FULL_47_17</name>
    <dbReference type="NCBI Taxonomy" id="1802452"/>
    <lineage>
        <taxon>Bacteria</taxon>
        <taxon>Candidatus Wildermuthiibacteriota</taxon>
    </lineage>
</organism>
<dbReference type="EMBL" id="MHTX01000027">
    <property type="protein sequence ID" value="OHA68004.1"/>
    <property type="molecule type" value="Genomic_DNA"/>
</dbReference>
<evidence type="ECO:0000256" key="3">
    <source>
        <dbReference type="ARBA" id="ARBA00022741"/>
    </source>
</evidence>
<dbReference type="GO" id="GO:0005524">
    <property type="term" value="F:ATP binding"/>
    <property type="evidence" value="ECO:0007669"/>
    <property type="project" value="UniProtKB-KW"/>
</dbReference>
<keyword evidence="3 6" id="KW-0547">Nucleotide-binding</keyword>
<reference evidence="7 8" key="1">
    <citation type="journal article" date="2016" name="Nat. Commun.">
        <title>Thousands of microbial genomes shed light on interconnected biogeochemical processes in an aquifer system.</title>
        <authorList>
            <person name="Anantharaman K."/>
            <person name="Brown C.T."/>
            <person name="Hug L.A."/>
            <person name="Sharon I."/>
            <person name="Castelle C.J."/>
            <person name="Probst A.J."/>
            <person name="Thomas B.C."/>
            <person name="Singh A."/>
            <person name="Wilkins M.J."/>
            <person name="Karaoz U."/>
            <person name="Brodie E.L."/>
            <person name="Williams K.H."/>
            <person name="Hubbard S.S."/>
            <person name="Banfield J.F."/>
        </authorList>
    </citation>
    <scope>NUCLEOTIDE SEQUENCE [LARGE SCALE GENOMIC DNA]</scope>
</reference>
<dbReference type="InterPro" id="IPR027417">
    <property type="entry name" value="P-loop_NTPase"/>
</dbReference>
<dbReference type="AlphaFoldDB" id="A0A1G2R570"/>
<dbReference type="InterPro" id="IPR000850">
    <property type="entry name" value="Adenylat/UMP-CMP_kin"/>
</dbReference>
<dbReference type="CDD" id="cd01428">
    <property type="entry name" value="ADK"/>
    <property type="match status" value="1"/>
</dbReference>
<evidence type="ECO:0000313" key="7">
    <source>
        <dbReference type="EMBL" id="OHA68004.1"/>
    </source>
</evidence>
<dbReference type="PRINTS" id="PR00094">
    <property type="entry name" value="ADENYLTKNASE"/>
</dbReference>
<dbReference type="Proteomes" id="UP000179258">
    <property type="component" value="Unassembled WGS sequence"/>
</dbReference>
<dbReference type="Gene3D" id="3.40.50.300">
    <property type="entry name" value="P-loop containing nucleotide triphosphate hydrolases"/>
    <property type="match status" value="1"/>
</dbReference>
<evidence type="ECO:0000256" key="4">
    <source>
        <dbReference type="ARBA" id="ARBA00022777"/>
    </source>
</evidence>
<accession>A0A1G2R570</accession>
<comment type="caution">
    <text evidence="7">The sequence shown here is derived from an EMBL/GenBank/DDBJ whole genome shotgun (WGS) entry which is preliminary data.</text>
</comment>
<evidence type="ECO:0000256" key="1">
    <source>
        <dbReference type="ARBA" id="ARBA00022679"/>
    </source>
</evidence>
<dbReference type="GO" id="GO:0004017">
    <property type="term" value="F:AMP kinase activity"/>
    <property type="evidence" value="ECO:0007669"/>
    <property type="project" value="UniProtKB-EC"/>
</dbReference>
<comment type="similarity">
    <text evidence="5">Belongs to the adenylate kinase family.</text>
</comment>
<name>A0A1G2R570_9BACT</name>
<keyword evidence="6" id="KW-0067">ATP-binding</keyword>
<dbReference type="EC" id="2.7.4.3" evidence="6"/>
<comment type="subunit">
    <text evidence="6">Monomer.</text>
</comment>
<proteinExistence type="inferred from homology"/>
<evidence type="ECO:0000256" key="5">
    <source>
        <dbReference type="RuleBase" id="RU003330"/>
    </source>
</evidence>
<sequence length="206" mass="22891">MTELDRGKEKLNLGKRIIIFIGPEGSGKTTMAKCLAEETGLPYVTTGDIIRDLAENDKGPLGDECRDMFANHAYLDGATLLKILVHRFSQEDVAAGLILDGGLRTTEETADFASMLSEARLNLPVTVIHLRIPGWMSFERLMGETGRNRNDDTIEGILSRLAKYYYHLGQRANVIEGQSNWKLVHIDARPAIESVYRGVSGKLSRE</sequence>
<keyword evidence="2" id="KW-0545">Nucleotide biosynthesis</keyword>
<dbReference type="GO" id="GO:0005737">
    <property type="term" value="C:cytoplasm"/>
    <property type="evidence" value="ECO:0007669"/>
    <property type="project" value="UniProtKB-SubCell"/>
</dbReference>
<evidence type="ECO:0000313" key="8">
    <source>
        <dbReference type="Proteomes" id="UP000179258"/>
    </source>
</evidence>
<comment type="catalytic activity">
    <reaction evidence="6">
        <text>AMP + ATP = 2 ADP</text>
        <dbReference type="Rhea" id="RHEA:12973"/>
        <dbReference type="ChEBI" id="CHEBI:30616"/>
        <dbReference type="ChEBI" id="CHEBI:456215"/>
        <dbReference type="ChEBI" id="CHEBI:456216"/>
        <dbReference type="EC" id="2.7.4.3"/>
    </reaction>
</comment>
<comment type="subcellular location">
    <subcellularLocation>
        <location evidence="6">Cytoplasm</location>
    </subcellularLocation>
</comment>
<evidence type="ECO:0000256" key="6">
    <source>
        <dbReference type="RuleBase" id="RU003331"/>
    </source>
</evidence>
<keyword evidence="1 5" id="KW-0808">Transferase</keyword>